<dbReference type="GO" id="GO:0046872">
    <property type="term" value="F:metal ion binding"/>
    <property type="evidence" value="ECO:0007669"/>
    <property type="project" value="UniProtKB-UniRule"/>
</dbReference>
<dbReference type="InterPro" id="IPR024077">
    <property type="entry name" value="Neurolysin/TOP_dom2"/>
</dbReference>
<evidence type="ECO:0000256" key="4">
    <source>
        <dbReference type="ARBA" id="ARBA00022801"/>
    </source>
</evidence>
<dbReference type="GO" id="GO:0006508">
    <property type="term" value="P:proteolysis"/>
    <property type="evidence" value="ECO:0007669"/>
    <property type="project" value="UniProtKB-KW"/>
</dbReference>
<evidence type="ECO:0000313" key="10">
    <source>
        <dbReference type="Proteomes" id="UP000677054"/>
    </source>
</evidence>
<dbReference type="InterPro" id="IPR024079">
    <property type="entry name" value="MetalloPept_cat_dom_sf"/>
</dbReference>
<evidence type="ECO:0000256" key="1">
    <source>
        <dbReference type="ARBA" id="ARBA00006040"/>
    </source>
</evidence>
<keyword evidence="5 7" id="KW-0862">Zinc</keyword>
<feature type="domain" description="Peptidase M3A/M3B catalytic" evidence="8">
    <location>
        <begin position="5"/>
        <end position="143"/>
    </location>
</feature>
<comment type="similarity">
    <text evidence="1 7">Belongs to the peptidase M3 family.</text>
</comment>
<reference evidence="9" key="1">
    <citation type="submission" date="2020-11" db="EMBL/GenBank/DDBJ databases">
        <authorList>
            <person name="Tran Van P."/>
        </authorList>
    </citation>
    <scope>NUCLEOTIDE SEQUENCE</scope>
</reference>
<dbReference type="GO" id="GO:0004180">
    <property type="term" value="F:carboxypeptidase activity"/>
    <property type="evidence" value="ECO:0007669"/>
    <property type="project" value="TreeGrafter"/>
</dbReference>
<dbReference type="PANTHER" id="PTHR43660:SF1">
    <property type="entry name" value="DIPEPTIDYL CARBOXYPEPTIDASE"/>
    <property type="match status" value="1"/>
</dbReference>
<dbReference type="GO" id="GO:0004222">
    <property type="term" value="F:metalloendopeptidase activity"/>
    <property type="evidence" value="ECO:0007669"/>
    <property type="project" value="InterPro"/>
</dbReference>
<keyword evidence="4 7" id="KW-0378">Hydrolase</keyword>
<gene>
    <name evidence="9" type="ORF">DSTB1V02_LOCUS15030</name>
</gene>
<protein>
    <recommendedName>
        <fullName evidence="8">Peptidase M3A/M3B catalytic domain-containing protein</fullName>
    </recommendedName>
</protein>
<dbReference type="Pfam" id="PF01432">
    <property type="entry name" value="Peptidase_M3"/>
    <property type="match status" value="1"/>
</dbReference>
<keyword evidence="6 7" id="KW-0482">Metalloprotease</keyword>
<evidence type="ECO:0000256" key="5">
    <source>
        <dbReference type="ARBA" id="ARBA00022833"/>
    </source>
</evidence>
<evidence type="ECO:0000259" key="8">
    <source>
        <dbReference type="Pfam" id="PF01432"/>
    </source>
</evidence>
<dbReference type="EMBL" id="LR921307">
    <property type="protein sequence ID" value="CAD7255285.1"/>
    <property type="molecule type" value="Genomic_DNA"/>
</dbReference>
<keyword evidence="2 7" id="KW-0645">Protease</keyword>
<sequence>MKDGKRVPPVISIVCNFTKPTGDTPALLTFDEVSTYFHEFGHALHGLLSNVNYSSLAGTNVPTDFVELPSQIMENWALEPEVLKSFAKHYKTGEVIPDALIQKMKSSGTYGQGFATTEYLAASMLDMDFHTQKQVMEMNATDFEKKSMDSKGMI</sequence>
<evidence type="ECO:0000256" key="3">
    <source>
        <dbReference type="ARBA" id="ARBA00022723"/>
    </source>
</evidence>
<name>A0A7R9AJ47_9CRUS</name>
<dbReference type="InterPro" id="IPR001567">
    <property type="entry name" value="Pept_M3A_M3B_dom"/>
</dbReference>
<proteinExistence type="inferred from homology"/>
<accession>A0A7R9AJ47</accession>
<evidence type="ECO:0000256" key="7">
    <source>
        <dbReference type="RuleBase" id="RU003435"/>
    </source>
</evidence>
<dbReference type="GO" id="GO:0005829">
    <property type="term" value="C:cytosol"/>
    <property type="evidence" value="ECO:0007669"/>
    <property type="project" value="TreeGrafter"/>
</dbReference>
<dbReference type="OrthoDB" id="534666at2759"/>
<dbReference type="EMBL" id="CAJPEV010021789">
    <property type="protein sequence ID" value="CAG0908159.1"/>
    <property type="molecule type" value="Genomic_DNA"/>
</dbReference>
<evidence type="ECO:0000313" key="9">
    <source>
        <dbReference type="EMBL" id="CAD7255285.1"/>
    </source>
</evidence>
<evidence type="ECO:0000256" key="2">
    <source>
        <dbReference type="ARBA" id="ARBA00022670"/>
    </source>
</evidence>
<keyword evidence="10" id="KW-1185">Reference proteome</keyword>
<feature type="non-terminal residue" evidence="9">
    <location>
        <position position="154"/>
    </location>
</feature>
<dbReference type="Gene3D" id="3.40.390.10">
    <property type="entry name" value="Collagenase (Catalytic Domain)"/>
    <property type="match status" value="1"/>
</dbReference>
<evidence type="ECO:0000256" key="6">
    <source>
        <dbReference type="ARBA" id="ARBA00023049"/>
    </source>
</evidence>
<organism evidence="9">
    <name type="scientific">Darwinula stevensoni</name>
    <dbReference type="NCBI Taxonomy" id="69355"/>
    <lineage>
        <taxon>Eukaryota</taxon>
        <taxon>Metazoa</taxon>
        <taxon>Ecdysozoa</taxon>
        <taxon>Arthropoda</taxon>
        <taxon>Crustacea</taxon>
        <taxon>Oligostraca</taxon>
        <taxon>Ostracoda</taxon>
        <taxon>Podocopa</taxon>
        <taxon>Podocopida</taxon>
        <taxon>Darwinulocopina</taxon>
        <taxon>Darwinuloidea</taxon>
        <taxon>Darwinulidae</taxon>
        <taxon>Darwinula</taxon>
    </lineage>
</organism>
<dbReference type="SUPFAM" id="SSF55486">
    <property type="entry name" value="Metalloproteases ('zincins'), catalytic domain"/>
    <property type="match status" value="1"/>
</dbReference>
<comment type="cofactor">
    <cofactor evidence="7">
        <name>Zn(2+)</name>
        <dbReference type="ChEBI" id="CHEBI:29105"/>
    </cofactor>
    <text evidence="7">Binds 1 zinc ion.</text>
</comment>
<dbReference type="AlphaFoldDB" id="A0A7R9AJ47"/>
<keyword evidence="3 7" id="KW-0479">Metal-binding</keyword>
<dbReference type="Gene3D" id="1.10.1370.10">
    <property type="entry name" value="Neurolysin, domain 3"/>
    <property type="match status" value="1"/>
</dbReference>
<dbReference type="Proteomes" id="UP000677054">
    <property type="component" value="Unassembled WGS sequence"/>
</dbReference>
<dbReference type="PANTHER" id="PTHR43660">
    <property type="entry name" value="DIPEPTIDYL CARBOXYPEPTIDASE"/>
    <property type="match status" value="1"/>
</dbReference>
<dbReference type="InterPro" id="IPR045090">
    <property type="entry name" value="Pept_M3A_M3B"/>
</dbReference>